<organism evidence="2 3">
    <name type="scientific">Meloidogyne graminicola</name>
    <dbReference type="NCBI Taxonomy" id="189291"/>
    <lineage>
        <taxon>Eukaryota</taxon>
        <taxon>Metazoa</taxon>
        <taxon>Ecdysozoa</taxon>
        <taxon>Nematoda</taxon>
        <taxon>Chromadorea</taxon>
        <taxon>Rhabditida</taxon>
        <taxon>Tylenchina</taxon>
        <taxon>Tylenchomorpha</taxon>
        <taxon>Tylenchoidea</taxon>
        <taxon>Meloidogynidae</taxon>
        <taxon>Meloidogyninae</taxon>
        <taxon>Meloidogyne</taxon>
    </lineage>
</organism>
<evidence type="ECO:0000313" key="3">
    <source>
        <dbReference type="Proteomes" id="UP000605970"/>
    </source>
</evidence>
<proteinExistence type="predicted"/>
<evidence type="ECO:0000313" key="2">
    <source>
        <dbReference type="EMBL" id="KAF7639154.1"/>
    </source>
</evidence>
<reference evidence="2" key="1">
    <citation type="journal article" date="2020" name="Ecol. Evol.">
        <title>Genome structure and content of the rice root-knot nematode (Meloidogyne graminicola).</title>
        <authorList>
            <person name="Phan N.T."/>
            <person name="Danchin E.G.J."/>
            <person name="Klopp C."/>
            <person name="Perfus-Barbeoch L."/>
            <person name="Kozlowski D.K."/>
            <person name="Koutsovoulos G.D."/>
            <person name="Lopez-Roques C."/>
            <person name="Bouchez O."/>
            <person name="Zahm M."/>
            <person name="Besnard G."/>
            <person name="Bellafiore S."/>
        </authorList>
    </citation>
    <scope>NUCLEOTIDE SEQUENCE</scope>
    <source>
        <strain evidence="2">VN-18</strain>
    </source>
</reference>
<name>A0A8S9ZZE9_9BILA</name>
<comment type="caution">
    <text evidence="2">The sequence shown here is derived from an EMBL/GenBank/DDBJ whole genome shotgun (WGS) entry which is preliminary data.</text>
</comment>
<dbReference type="EMBL" id="JABEBT010000007">
    <property type="protein sequence ID" value="KAF7639154.1"/>
    <property type="molecule type" value="Genomic_DNA"/>
</dbReference>
<keyword evidence="3" id="KW-1185">Reference proteome</keyword>
<evidence type="ECO:0000256" key="1">
    <source>
        <dbReference type="SAM" id="SignalP"/>
    </source>
</evidence>
<keyword evidence="1" id="KW-0732">Signal</keyword>
<sequence>MFILNYLIILILLSLIEKSTENNNKFITCSIGKTSKIIEFIKDCHGLLVCYKSQLGNNLNRNYKFNKRFVLTKKSNGKGFCQLCIEDGLCSEGIEWRGFRIFYKRKNNQMSVFLQADIFKNGEVQQLKGINPNQFFSFLQGHNEKTNNKVIKSNHYDNAFYIQIKEHKSQAPPLLDDYAGPLALKLDITVNSENSPKPIVAKIRDKNCKMNNTRT</sequence>
<gene>
    <name evidence="2" type="ORF">Mgra_00001387</name>
</gene>
<protein>
    <submittedName>
        <fullName evidence="2">Uncharacterized protein</fullName>
    </submittedName>
</protein>
<feature type="signal peptide" evidence="1">
    <location>
        <begin position="1"/>
        <end position="21"/>
    </location>
</feature>
<accession>A0A8S9ZZE9</accession>
<dbReference type="OrthoDB" id="5891648at2759"/>
<feature type="chain" id="PRO_5035895751" evidence="1">
    <location>
        <begin position="22"/>
        <end position="215"/>
    </location>
</feature>
<dbReference type="AlphaFoldDB" id="A0A8S9ZZE9"/>
<dbReference type="Proteomes" id="UP000605970">
    <property type="component" value="Unassembled WGS sequence"/>
</dbReference>